<name>A0AAW8JIA3_9GAMM</name>
<organism evidence="2 3">
    <name type="scientific">Acinetobacter gerneri</name>
    <dbReference type="NCBI Taxonomy" id="202952"/>
    <lineage>
        <taxon>Bacteria</taxon>
        <taxon>Pseudomonadati</taxon>
        <taxon>Pseudomonadota</taxon>
        <taxon>Gammaproteobacteria</taxon>
        <taxon>Moraxellales</taxon>
        <taxon>Moraxellaceae</taxon>
        <taxon>Acinetobacter</taxon>
    </lineage>
</organism>
<dbReference type="Proteomes" id="UP001243195">
    <property type="component" value="Unassembled WGS sequence"/>
</dbReference>
<sequence length="143" mass="16372">MMKARLFKHLILLFFIINFSTAHATDNAELVLQSLANVEQYHSDEGNQFVLSKNKHGCKIEARFYLSNHQILTSYIFNQKGIVSAAERTYQYKYEKGEEGSLAHVSDIYLSGTVYLDPADPETQQELNDFKALFPSTEIKKCL</sequence>
<comment type="caution">
    <text evidence="2">The sequence shown here is derived from an EMBL/GenBank/DDBJ whole genome shotgun (WGS) entry which is preliminary data.</text>
</comment>
<dbReference type="EMBL" id="JAVIDA010000013">
    <property type="protein sequence ID" value="MDQ9071978.1"/>
    <property type="molecule type" value="Genomic_DNA"/>
</dbReference>
<feature type="chain" id="PRO_5043947890" evidence="1">
    <location>
        <begin position="25"/>
        <end position="143"/>
    </location>
</feature>
<dbReference type="AlphaFoldDB" id="A0AAW8JIA3"/>
<evidence type="ECO:0000313" key="2">
    <source>
        <dbReference type="EMBL" id="MDQ9071978.1"/>
    </source>
</evidence>
<proteinExistence type="predicted"/>
<evidence type="ECO:0000313" key="3">
    <source>
        <dbReference type="Proteomes" id="UP001243195"/>
    </source>
</evidence>
<accession>A0AAW8JIA3</accession>
<reference evidence="2" key="1">
    <citation type="submission" date="2023-08" db="EMBL/GenBank/DDBJ databases">
        <title>Emergence of clinically-relevant ST2 carbapenem-resistant Acinetobacter baumannii strains in hospital sewages in Zhejiang, East of China.</title>
        <authorList>
            <person name="Kaichao C."/>
            <person name="Zhang R."/>
        </authorList>
    </citation>
    <scope>NUCLEOTIDE SEQUENCE</scope>
    <source>
        <strain evidence="2">M-SY-60</strain>
    </source>
</reference>
<keyword evidence="1" id="KW-0732">Signal</keyword>
<protein>
    <submittedName>
        <fullName evidence="2">Uncharacterized protein</fullName>
    </submittedName>
</protein>
<gene>
    <name evidence="2" type="ORF">RFH51_10965</name>
</gene>
<evidence type="ECO:0000256" key="1">
    <source>
        <dbReference type="SAM" id="SignalP"/>
    </source>
</evidence>
<feature type="signal peptide" evidence="1">
    <location>
        <begin position="1"/>
        <end position="24"/>
    </location>
</feature>
<dbReference type="RefSeq" id="WP_308958800.1">
    <property type="nucleotide sequence ID" value="NZ_JAVICY010000016.1"/>
</dbReference>